<evidence type="ECO:0000256" key="2">
    <source>
        <dbReference type="ARBA" id="ARBA00022801"/>
    </source>
</evidence>
<dbReference type="InterPro" id="IPR001650">
    <property type="entry name" value="Helicase_C-like"/>
</dbReference>
<keyword evidence="2" id="KW-0378">Hydrolase</keyword>
<dbReference type="GO" id="GO:0004386">
    <property type="term" value="F:helicase activity"/>
    <property type="evidence" value="ECO:0007669"/>
    <property type="project" value="UniProtKB-KW"/>
</dbReference>
<dbReference type="Gene3D" id="3.40.50.300">
    <property type="entry name" value="P-loop containing nucleotide triphosphate hydrolases"/>
    <property type="match status" value="2"/>
</dbReference>
<keyword evidence="1" id="KW-0547">Nucleotide-binding</keyword>
<keyword evidence="3 7" id="KW-0347">Helicase</keyword>
<proteinExistence type="predicted"/>
<dbReference type="SUPFAM" id="SSF52540">
    <property type="entry name" value="P-loop containing nucleoside triphosphate hydrolases"/>
    <property type="match status" value="2"/>
</dbReference>
<comment type="caution">
    <text evidence="7">The sequence shown here is derived from an EMBL/GenBank/DDBJ whole genome shotgun (WGS) entry which is preliminary data.</text>
</comment>
<evidence type="ECO:0000256" key="3">
    <source>
        <dbReference type="ARBA" id="ARBA00022806"/>
    </source>
</evidence>
<feature type="region of interest" description="Disordered" evidence="5">
    <location>
        <begin position="765"/>
        <end position="976"/>
    </location>
</feature>
<feature type="compositionally biased region" description="Low complexity" evidence="5">
    <location>
        <begin position="806"/>
        <end position="830"/>
    </location>
</feature>
<dbReference type="InterPro" id="IPR055206">
    <property type="entry name" value="DEXQc_SUV3"/>
</dbReference>
<evidence type="ECO:0000256" key="1">
    <source>
        <dbReference type="ARBA" id="ARBA00022741"/>
    </source>
</evidence>
<dbReference type="Pfam" id="PF00271">
    <property type="entry name" value="Helicase_C"/>
    <property type="match status" value="1"/>
</dbReference>
<evidence type="ECO:0000313" key="7">
    <source>
        <dbReference type="EMBL" id="MCJ1960354.1"/>
    </source>
</evidence>
<feature type="domain" description="Helicase C-terminal" evidence="6">
    <location>
        <begin position="165"/>
        <end position="321"/>
    </location>
</feature>
<dbReference type="PROSITE" id="PS51194">
    <property type="entry name" value="HELICASE_CTER"/>
    <property type="match status" value="1"/>
</dbReference>
<evidence type="ECO:0000259" key="6">
    <source>
        <dbReference type="PROSITE" id="PS51194"/>
    </source>
</evidence>
<dbReference type="Proteomes" id="UP001162802">
    <property type="component" value="Unassembled WGS sequence"/>
</dbReference>
<dbReference type="PANTHER" id="PTHR12131">
    <property type="entry name" value="ATP-DEPENDENT RNA AND DNA HELICASE"/>
    <property type="match status" value="1"/>
</dbReference>
<evidence type="ECO:0000313" key="8">
    <source>
        <dbReference type="Proteomes" id="UP001162802"/>
    </source>
</evidence>
<dbReference type="EMBL" id="JALHAT010000006">
    <property type="protein sequence ID" value="MCJ1960354.1"/>
    <property type="molecule type" value="Genomic_DNA"/>
</dbReference>
<keyword evidence="8" id="KW-1185">Reference proteome</keyword>
<name>A0ABT0AAY0_9SPHN</name>
<dbReference type="Pfam" id="PF22527">
    <property type="entry name" value="DEXQc_Suv3"/>
    <property type="match status" value="1"/>
</dbReference>
<feature type="compositionally biased region" description="Basic and acidic residues" evidence="5">
    <location>
        <begin position="851"/>
        <end position="861"/>
    </location>
</feature>
<feature type="compositionally biased region" description="Low complexity" evidence="5">
    <location>
        <begin position="912"/>
        <end position="957"/>
    </location>
</feature>
<accession>A0ABT0AAY0</accession>
<organism evidence="7 8">
    <name type="scientific">Novosphingobium mangrovi</name>
    <name type="common">ex Hu et al. 2023</name>
    <dbReference type="NCBI Taxonomy" id="2930094"/>
    <lineage>
        <taxon>Bacteria</taxon>
        <taxon>Pseudomonadati</taxon>
        <taxon>Pseudomonadota</taxon>
        <taxon>Alphaproteobacteria</taxon>
        <taxon>Sphingomonadales</taxon>
        <taxon>Sphingomonadaceae</taxon>
        <taxon>Novosphingobium</taxon>
    </lineage>
</organism>
<reference evidence="7" key="1">
    <citation type="submission" date="2022-03" db="EMBL/GenBank/DDBJ databases">
        <title>Identification of a novel bacterium isolated from mangrove sediments.</title>
        <authorList>
            <person name="Pan X."/>
        </authorList>
    </citation>
    <scope>NUCLEOTIDE SEQUENCE</scope>
    <source>
        <strain evidence="7">B2637</strain>
    </source>
</reference>
<dbReference type="SMART" id="SM00490">
    <property type="entry name" value="HELICc"/>
    <property type="match status" value="1"/>
</dbReference>
<evidence type="ECO:0000256" key="4">
    <source>
        <dbReference type="ARBA" id="ARBA00022840"/>
    </source>
</evidence>
<dbReference type="PANTHER" id="PTHR12131:SF1">
    <property type="entry name" value="ATP-DEPENDENT RNA HELICASE SUPV3L1, MITOCHONDRIAL-RELATED"/>
    <property type="match status" value="1"/>
</dbReference>
<keyword evidence="4" id="KW-0067">ATP-binding</keyword>
<dbReference type="InterPro" id="IPR027417">
    <property type="entry name" value="P-loop_NTPase"/>
</dbReference>
<evidence type="ECO:0000256" key="5">
    <source>
        <dbReference type="SAM" id="MobiDB-lite"/>
    </source>
</evidence>
<protein>
    <submittedName>
        <fullName evidence="7">Helicase</fullName>
    </submittedName>
</protein>
<feature type="compositionally biased region" description="Low complexity" evidence="5">
    <location>
        <begin position="779"/>
        <end position="793"/>
    </location>
</feature>
<dbReference type="InterPro" id="IPR050699">
    <property type="entry name" value="RNA-DNA_Helicase"/>
</dbReference>
<gene>
    <name evidence="7" type="ORF">MTR65_06670</name>
</gene>
<sequence length="976" mass="106550">MLTPPPAMVRKDTSDGVKAVLGPTNTGKTHLAIERLCAHSSGMIGFPLRLLAREVYDRVCKIKGESNVALITGEERIEPKNARYLLCTVEAMPVTDRQTAFVAIDEAQLGADRERGHVFTDRLLHARGREETMILGSSALEPMVKALIPGVEVITRPRFSTLSHVAPKKLSRVPPRSAIVAFSVEQVYALAEMLRRFRGGAAVVMGALSPQTRNAQVELYQSGEVDYLVATDAVGMGLNLDVQHVAFAGLAKYDGQRHRRLTSAEMAQIAGRAGRHQTDGTFGTLAGMHRGGRGGEEIEFEPEEVYAIEEHRFPPQTKLFWRDPEPRFDSLDTLIADLETPPDRPELRLAPEAIDLAVLKRLAEDPEIVDSVRGRARVERFWDVCRLPDFRQQGTETHSRFVARLWQDLRHGELGADFVAQQIAHLDRTGGEIDTLQGRIAAIRSWAYIAQRPDWVLARDEMAARARAVEARLSDALHGKLTERFINRRTALLMKKLGPDTGLLSVRLEDEEVLVEGEHIGSLRGFAFQIDPQTRLTDRKLLLSAAEKHLPGLLEARAAELTKAIHEGTATLELTGTAITWDGEPLGALGAGRSLLAPVFVPDRLLDAIPAPARKDLVAALEVWLEKQLEPLAPLGKLEEASRSEEAGPDLRALLILLIERGGILAREQSGLEKLDKERRTMLARLGVRVGALDLFVPAMLRPRPINLWRELARLAGKAPRGGTPDETMPPALAAGKRDRLPGYRSLGKQLIRIDMAEKLLREAHTQREEAAKAPTPPAATTEAPSETAARPAQDQPDTADVQTSADTAAPAGDTAAEAAEAPAEAITEAPAKDVPQATEAKGGKGKGKAKGKDRGRDKGRGRGPRPSFPLDPARAISMGLTPESYERLLRLGGFQPVEPRGKPARDDKAPEAPIEGETAAAETATAKTDAAQGPAPTQRWTWRPPRRQAPQQAPSRRPTRPREGNAFAALADMVR</sequence>
<feature type="compositionally biased region" description="Basic and acidic residues" evidence="5">
    <location>
        <begin position="900"/>
        <end position="911"/>
    </location>
</feature>
<feature type="region of interest" description="Disordered" evidence="5">
    <location>
        <begin position="718"/>
        <end position="739"/>
    </location>
</feature>